<name>A0A1I7I7G3_9PROT</name>
<dbReference type="Proteomes" id="UP000182649">
    <property type="component" value="Unassembled WGS sequence"/>
</dbReference>
<sequence>MDIEGAELNALKGAEDTILRCRPKLAISLYHSIDDFKTIPRYLNSPGLSYKYYLDHHTIYENETVLFAIPQYE</sequence>
<dbReference type="RefSeq" id="WP_074975473.1">
    <property type="nucleotide sequence ID" value="NZ_FPBZ01000015.1"/>
</dbReference>
<dbReference type="SUPFAM" id="SSF53335">
    <property type="entry name" value="S-adenosyl-L-methionine-dependent methyltransferases"/>
    <property type="match status" value="1"/>
</dbReference>
<dbReference type="Pfam" id="PF05050">
    <property type="entry name" value="Methyltransf_21"/>
    <property type="match status" value="1"/>
</dbReference>
<gene>
    <name evidence="2" type="ORF">SAMN05216417_11555</name>
</gene>
<evidence type="ECO:0000259" key="1">
    <source>
        <dbReference type="Pfam" id="PF05050"/>
    </source>
</evidence>
<dbReference type="AlphaFoldDB" id="A0A1I7I7G3"/>
<reference evidence="2 3" key="1">
    <citation type="submission" date="2016-10" db="EMBL/GenBank/DDBJ databases">
        <authorList>
            <person name="de Groot N.N."/>
        </authorList>
    </citation>
    <scope>NUCLEOTIDE SEQUENCE [LARGE SCALE GENOMIC DNA]</scope>
    <source>
        <strain evidence="2 3">Nl14</strain>
    </source>
</reference>
<dbReference type="OrthoDB" id="5329963at2"/>
<dbReference type="InterPro" id="IPR006342">
    <property type="entry name" value="FkbM_mtfrase"/>
</dbReference>
<dbReference type="Gene3D" id="3.40.50.150">
    <property type="entry name" value="Vaccinia Virus protein VP39"/>
    <property type="match status" value="1"/>
</dbReference>
<accession>A0A1I7I7G3</accession>
<evidence type="ECO:0000313" key="2">
    <source>
        <dbReference type="EMBL" id="SFU68912.1"/>
    </source>
</evidence>
<organism evidence="2 3">
    <name type="scientific">Nitrosospira multiformis</name>
    <dbReference type="NCBI Taxonomy" id="1231"/>
    <lineage>
        <taxon>Bacteria</taxon>
        <taxon>Pseudomonadati</taxon>
        <taxon>Pseudomonadota</taxon>
        <taxon>Betaproteobacteria</taxon>
        <taxon>Nitrosomonadales</taxon>
        <taxon>Nitrosomonadaceae</taxon>
        <taxon>Nitrosospira</taxon>
    </lineage>
</organism>
<keyword evidence="2" id="KW-0489">Methyltransferase</keyword>
<feature type="domain" description="Methyltransferase FkbM" evidence="1">
    <location>
        <begin position="1"/>
        <end position="45"/>
    </location>
</feature>
<dbReference type="InterPro" id="IPR029063">
    <property type="entry name" value="SAM-dependent_MTases_sf"/>
</dbReference>
<proteinExistence type="predicted"/>
<protein>
    <submittedName>
        <fullName evidence="2">Methyltransferase FkbM domain-containing protein</fullName>
    </submittedName>
</protein>
<dbReference type="GO" id="GO:0008168">
    <property type="term" value="F:methyltransferase activity"/>
    <property type="evidence" value="ECO:0007669"/>
    <property type="project" value="UniProtKB-KW"/>
</dbReference>
<keyword evidence="2" id="KW-0808">Transferase</keyword>
<evidence type="ECO:0000313" key="3">
    <source>
        <dbReference type="Proteomes" id="UP000182649"/>
    </source>
</evidence>
<dbReference type="EMBL" id="FPBZ01000015">
    <property type="protein sequence ID" value="SFU68912.1"/>
    <property type="molecule type" value="Genomic_DNA"/>
</dbReference>
<dbReference type="GO" id="GO:0032259">
    <property type="term" value="P:methylation"/>
    <property type="evidence" value="ECO:0007669"/>
    <property type="project" value="UniProtKB-KW"/>
</dbReference>